<reference evidence="5" key="1">
    <citation type="thesis" date="2020" institute="ProQuest LLC" country="789 East Eisenhower Parkway, Ann Arbor, MI, USA">
        <title>Comparative Genomics and Chromosome Evolution.</title>
        <authorList>
            <person name="Mudd A.B."/>
        </authorList>
    </citation>
    <scope>NUCLEOTIDE SEQUENCE</scope>
    <source>
        <strain evidence="5">HN-11 Male</strain>
        <tissue evidence="5">Kidney and liver</tissue>
    </source>
</reference>
<keyword evidence="6" id="KW-1185">Reference proteome</keyword>
<keyword evidence="2" id="KW-0378">Hydrolase</keyword>
<feature type="region of interest" description="Disordered" evidence="3">
    <location>
        <begin position="1"/>
        <end position="32"/>
    </location>
</feature>
<proteinExistence type="inferred from homology"/>
<keyword evidence="2" id="KW-0833">Ubl conjugation pathway</keyword>
<name>A0A8J6BN26_ELECQ</name>
<dbReference type="InterPro" id="IPR025257">
    <property type="entry name" value="MINDY-3/4_CD"/>
</dbReference>
<dbReference type="PANTHER" id="PTHR12473:SF8">
    <property type="entry name" value="UBIQUITIN CARBOXYL-TERMINAL HYDROLASE MINDY-4-RELATED"/>
    <property type="match status" value="1"/>
</dbReference>
<dbReference type="OrthoDB" id="10263628at2759"/>
<dbReference type="PANTHER" id="PTHR12473">
    <property type="entry name" value="UBIQUITIN CARBOXYL-TERMINAL HYDROLASE MINDY-4-RELATED"/>
    <property type="match status" value="1"/>
</dbReference>
<keyword evidence="2" id="KW-0788">Thiol protease</keyword>
<dbReference type="AlphaFoldDB" id="A0A8J6BN26"/>
<evidence type="ECO:0000259" key="4">
    <source>
        <dbReference type="SMART" id="SM01174"/>
    </source>
</evidence>
<evidence type="ECO:0000256" key="2">
    <source>
        <dbReference type="RuleBase" id="RU367088"/>
    </source>
</evidence>
<comment type="caution">
    <text evidence="5">The sequence shown here is derived from an EMBL/GenBank/DDBJ whole genome shotgun (WGS) entry which is preliminary data.</text>
</comment>
<comment type="catalytic activity">
    <reaction evidence="2">
        <text>Thiol-dependent hydrolysis of ester, thioester, amide, peptide and isopeptide bonds formed by the C-terminal Gly of ubiquitin (a 76-residue protein attached to proteins as an intracellular targeting signal).</text>
        <dbReference type="EC" id="3.4.19.12"/>
    </reaction>
</comment>
<evidence type="ECO:0000313" key="6">
    <source>
        <dbReference type="Proteomes" id="UP000770717"/>
    </source>
</evidence>
<dbReference type="GO" id="GO:0071108">
    <property type="term" value="P:protein K48-linked deubiquitination"/>
    <property type="evidence" value="ECO:0007669"/>
    <property type="project" value="InterPro"/>
</dbReference>
<evidence type="ECO:0000256" key="3">
    <source>
        <dbReference type="SAM" id="MobiDB-lite"/>
    </source>
</evidence>
<dbReference type="EMBL" id="WNTK01002324">
    <property type="protein sequence ID" value="KAG9466143.1"/>
    <property type="molecule type" value="Genomic_DNA"/>
</dbReference>
<dbReference type="Pfam" id="PF13898">
    <property type="entry name" value="MINDY-3_4_CD"/>
    <property type="match status" value="1"/>
</dbReference>
<feature type="compositionally biased region" description="Polar residues" evidence="3">
    <location>
        <begin position="10"/>
        <end position="21"/>
    </location>
</feature>
<dbReference type="EC" id="3.4.19.12" evidence="2"/>
<accession>A0A8J6BN26</accession>
<comment type="function">
    <text evidence="2">Hydrolase that can remove 'Lys-48'-linked conjugated ubiquitin from proteins.</text>
</comment>
<organism evidence="5 6">
    <name type="scientific">Eleutherodactylus coqui</name>
    <name type="common">Puerto Rican coqui</name>
    <dbReference type="NCBI Taxonomy" id="57060"/>
    <lineage>
        <taxon>Eukaryota</taxon>
        <taxon>Metazoa</taxon>
        <taxon>Chordata</taxon>
        <taxon>Craniata</taxon>
        <taxon>Vertebrata</taxon>
        <taxon>Euteleostomi</taxon>
        <taxon>Amphibia</taxon>
        <taxon>Batrachia</taxon>
        <taxon>Anura</taxon>
        <taxon>Neobatrachia</taxon>
        <taxon>Hyloidea</taxon>
        <taxon>Eleutherodactylidae</taxon>
        <taxon>Eleutherodactylinae</taxon>
        <taxon>Eleutherodactylus</taxon>
        <taxon>Eleutherodactylus</taxon>
    </lineage>
</organism>
<evidence type="ECO:0000256" key="1">
    <source>
        <dbReference type="ARBA" id="ARBA00011074"/>
    </source>
</evidence>
<dbReference type="GO" id="GO:0004843">
    <property type="term" value="F:cysteine-type deubiquitinase activity"/>
    <property type="evidence" value="ECO:0007669"/>
    <property type="project" value="UniProtKB-UniRule"/>
</dbReference>
<dbReference type="SMART" id="SM01174">
    <property type="entry name" value="DUF4205"/>
    <property type="match status" value="1"/>
</dbReference>
<protein>
    <recommendedName>
        <fullName evidence="2">Ubiquitin carboxyl-terminal hydrolase MINDY</fullName>
        <ecNumber evidence="2">3.4.19.12</ecNumber>
    </recommendedName>
</protein>
<dbReference type="GO" id="GO:0006508">
    <property type="term" value="P:proteolysis"/>
    <property type="evidence" value="ECO:0007669"/>
    <property type="project" value="UniProtKB-KW"/>
</dbReference>
<evidence type="ECO:0000313" key="5">
    <source>
        <dbReference type="EMBL" id="KAG9466143.1"/>
    </source>
</evidence>
<feature type="domain" description="Deubiquitinating enzyme MINDY-3/4 conserved" evidence="4">
    <location>
        <begin position="82"/>
        <end position="246"/>
    </location>
</feature>
<comment type="similarity">
    <text evidence="1 2">Belongs to the MINDY deubiquitinase family. FAM188 subfamily.</text>
</comment>
<feature type="compositionally biased region" description="Basic and acidic residues" evidence="3">
    <location>
        <begin position="23"/>
        <end position="32"/>
    </location>
</feature>
<dbReference type="InterPro" id="IPR039785">
    <property type="entry name" value="MINY3/4"/>
</dbReference>
<keyword evidence="2" id="KW-0645">Protease</keyword>
<gene>
    <name evidence="5" type="ORF">GDO78_017147</name>
</gene>
<dbReference type="Proteomes" id="UP000770717">
    <property type="component" value="Unassembled WGS sequence"/>
</dbReference>
<dbReference type="GO" id="GO:1990380">
    <property type="term" value="F:K48-linked deubiquitinase activity"/>
    <property type="evidence" value="ECO:0007669"/>
    <property type="project" value="UniProtKB-UniRule"/>
</dbReference>
<sequence length="246" mass="27496">MQFFHEHHSGQTSPVSQSLSPTGERKSYTSITREDASDDLRLDDVEEDLLPVDVARIPSFLMRSKAQCDGKPIDFQQAVELKKLLFSSALCCFSEEWRIQSFTYNNTQSLKYGIVQKKGGPCGVLAAVQACVLKHLVFGKESDISRPLQPSDTLRTSCLCNALADILWRAGEGKEAVITLSCGRQQFSPAGRYRADGILESLILYSFKQYEDLVTFLQQNINQFEHGPFGCILLTVSVVFSRTVEL</sequence>